<accession>A0A674J367</accession>
<dbReference type="InterPro" id="IPR013606">
    <property type="entry name" value="I-BAR_dom"/>
</dbReference>
<evidence type="ECO:0000259" key="2">
    <source>
        <dbReference type="PROSITE" id="PS51338"/>
    </source>
</evidence>
<dbReference type="GO" id="GO:0051764">
    <property type="term" value="P:actin crosslink formation"/>
    <property type="evidence" value="ECO:0007669"/>
    <property type="project" value="TreeGrafter"/>
</dbReference>
<dbReference type="Ensembl" id="ENSTMTT00000014436.1">
    <property type="protein sequence ID" value="ENSTMTP00000013959.1"/>
    <property type="gene ID" value="ENSTMTG00000010152.1"/>
</dbReference>
<dbReference type="InterPro" id="IPR027681">
    <property type="entry name" value="IRSp53/IRTKS/Pinkbar"/>
</dbReference>
<dbReference type="Proteomes" id="UP000472274">
    <property type="component" value="Unplaced"/>
</dbReference>
<dbReference type="Pfam" id="PF08397">
    <property type="entry name" value="IMD"/>
    <property type="match status" value="1"/>
</dbReference>
<dbReference type="AlphaFoldDB" id="A0A674J367"/>
<reference evidence="3" key="2">
    <citation type="submission" date="2025-09" db="UniProtKB">
        <authorList>
            <consortium name="Ensembl"/>
        </authorList>
    </citation>
    <scope>IDENTIFICATION</scope>
</reference>
<evidence type="ECO:0000313" key="4">
    <source>
        <dbReference type="Proteomes" id="UP000472274"/>
    </source>
</evidence>
<dbReference type="GO" id="GO:0005829">
    <property type="term" value="C:cytosol"/>
    <property type="evidence" value="ECO:0007669"/>
    <property type="project" value="TreeGrafter"/>
</dbReference>
<name>A0A674J367_9SAUR</name>
<dbReference type="GO" id="GO:0005654">
    <property type="term" value="C:nucleoplasm"/>
    <property type="evidence" value="ECO:0007669"/>
    <property type="project" value="TreeGrafter"/>
</dbReference>
<evidence type="ECO:0000313" key="3">
    <source>
        <dbReference type="Ensembl" id="ENSTMTP00000013959.1"/>
    </source>
</evidence>
<dbReference type="GeneTree" id="ENSGT00940000153560"/>
<protein>
    <recommendedName>
        <fullName evidence="2">IMD domain-containing protein</fullName>
    </recommendedName>
</protein>
<evidence type="ECO:0000256" key="1">
    <source>
        <dbReference type="SAM" id="MobiDB-lite"/>
    </source>
</evidence>
<feature type="domain" description="IMD" evidence="2">
    <location>
        <begin position="42"/>
        <end position="114"/>
    </location>
</feature>
<organism evidence="3 4">
    <name type="scientific">Terrapene triunguis</name>
    <name type="common">Three-toed box turtle</name>
    <dbReference type="NCBI Taxonomy" id="2587831"/>
    <lineage>
        <taxon>Eukaryota</taxon>
        <taxon>Metazoa</taxon>
        <taxon>Chordata</taxon>
        <taxon>Craniata</taxon>
        <taxon>Vertebrata</taxon>
        <taxon>Euteleostomi</taxon>
        <taxon>Archelosauria</taxon>
        <taxon>Testudinata</taxon>
        <taxon>Testudines</taxon>
        <taxon>Cryptodira</taxon>
        <taxon>Durocryptodira</taxon>
        <taxon>Testudinoidea</taxon>
        <taxon>Emydidae</taxon>
        <taxon>Terrapene</taxon>
    </lineage>
</organism>
<keyword evidence="4" id="KW-1185">Reference proteome</keyword>
<dbReference type="GO" id="GO:0051017">
    <property type="term" value="P:actin filament bundle assembly"/>
    <property type="evidence" value="ECO:0007669"/>
    <property type="project" value="TreeGrafter"/>
</dbReference>
<sequence length="131" mass="14046">MGSCIPSPHAPPQRGRVPAWGEGYTLRPTPEGLRPSARRGVILDQFNPGLRSFVTMGKSYQRALSGVTVAAKGYFDALVKLGELASDSQGSKELGDTLFQMAEVHRQIQVQLEETVKLLIHGEQLGGGGMG</sequence>
<reference evidence="3" key="1">
    <citation type="submission" date="2025-08" db="UniProtKB">
        <authorList>
            <consortium name="Ensembl"/>
        </authorList>
    </citation>
    <scope>IDENTIFICATION</scope>
</reference>
<proteinExistence type="predicted"/>
<dbReference type="PANTHER" id="PTHR14206">
    <property type="entry name" value="BRAIN-SPECIFIC ANGIOGENESIS INHIBITOR 1-ASSOCIATED PROTEIN 2"/>
    <property type="match status" value="1"/>
</dbReference>
<dbReference type="PANTHER" id="PTHR14206:SF6">
    <property type="entry name" value="BRAIN-SPECIFIC ANGIOGENESIS INHIBITOR 1-ASSOCIATED PROTEIN 2"/>
    <property type="match status" value="1"/>
</dbReference>
<dbReference type="Gene3D" id="1.20.1270.60">
    <property type="entry name" value="Arfaptin homology (AH) domain/BAR domain"/>
    <property type="match status" value="1"/>
</dbReference>
<feature type="region of interest" description="Disordered" evidence="1">
    <location>
        <begin position="1"/>
        <end position="23"/>
    </location>
</feature>
<dbReference type="SUPFAM" id="SSF103657">
    <property type="entry name" value="BAR/IMD domain-like"/>
    <property type="match status" value="1"/>
</dbReference>
<dbReference type="GO" id="GO:0007009">
    <property type="term" value="P:plasma membrane organization"/>
    <property type="evidence" value="ECO:0007669"/>
    <property type="project" value="InterPro"/>
</dbReference>
<dbReference type="GO" id="GO:0030838">
    <property type="term" value="P:positive regulation of actin filament polymerization"/>
    <property type="evidence" value="ECO:0007669"/>
    <property type="project" value="TreeGrafter"/>
</dbReference>
<dbReference type="InterPro" id="IPR027267">
    <property type="entry name" value="AH/BAR_dom_sf"/>
</dbReference>
<dbReference type="PROSITE" id="PS51338">
    <property type="entry name" value="IMD"/>
    <property type="match status" value="1"/>
</dbReference>
<dbReference type="InParanoid" id="A0A674J367"/>